<dbReference type="RefSeq" id="XP_029334135.1">
    <property type="nucleotide sequence ID" value="XM_029478275.1"/>
</dbReference>
<dbReference type="GeneID" id="115031291"/>
<evidence type="ECO:0000313" key="3">
    <source>
        <dbReference type="RefSeq" id="XP_029334135.1"/>
    </source>
</evidence>
<dbReference type="Proteomes" id="UP000515126">
    <property type="component" value="Chromosome 6"/>
</dbReference>
<evidence type="ECO:0000256" key="1">
    <source>
        <dbReference type="SAM" id="MobiDB-lite"/>
    </source>
</evidence>
<feature type="compositionally biased region" description="Low complexity" evidence="1">
    <location>
        <begin position="211"/>
        <end position="226"/>
    </location>
</feature>
<keyword evidence="2" id="KW-1185">Reference proteome</keyword>
<evidence type="ECO:0000313" key="2">
    <source>
        <dbReference type="Proteomes" id="UP000515126"/>
    </source>
</evidence>
<organism evidence="2 3">
    <name type="scientific">Mus caroli</name>
    <name type="common">Ryukyu mouse</name>
    <name type="synonym">Ricefield mouse</name>
    <dbReference type="NCBI Taxonomy" id="10089"/>
    <lineage>
        <taxon>Eukaryota</taxon>
        <taxon>Metazoa</taxon>
        <taxon>Chordata</taxon>
        <taxon>Craniata</taxon>
        <taxon>Vertebrata</taxon>
        <taxon>Euteleostomi</taxon>
        <taxon>Mammalia</taxon>
        <taxon>Eutheria</taxon>
        <taxon>Euarchontoglires</taxon>
        <taxon>Glires</taxon>
        <taxon>Rodentia</taxon>
        <taxon>Myomorpha</taxon>
        <taxon>Muroidea</taxon>
        <taxon>Muridae</taxon>
        <taxon>Murinae</taxon>
        <taxon>Mus</taxon>
        <taxon>Mus</taxon>
    </lineage>
</organism>
<protein>
    <submittedName>
        <fullName evidence="3">Atherin-like</fullName>
    </submittedName>
</protein>
<feature type="compositionally biased region" description="Pro residues" evidence="1">
    <location>
        <begin position="143"/>
        <end position="163"/>
    </location>
</feature>
<reference evidence="3" key="1">
    <citation type="submission" date="2025-08" db="UniProtKB">
        <authorList>
            <consortium name="RefSeq"/>
        </authorList>
    </citation>
    <scope>IDENTIFICATION</scope>
</reference>
<proteinExistence type="predicted"/>
<name>A0A6P7RB12_MUSCR</name>
<dbReference type="KEGG" id="mcal:115031291"/>
<sequence length="226" mass="24621">MMEHALNPSIQEAQKAFRYPHQGSGKPRSRTLQLYSEILPVKSKTRARQPLDTIARSSAPRARVEEPQPGSQSKGPRSPPDAERSAKPLRSPTLECWGTTLLHPATDAQTHPPRRRPASPPRLPPKARGSPARCNVGERHPALPSPPRPFLPPQLSLRPPPTVHPSNSAARAQAVPLKARATYVGRSRRDHAQIPPISGPLPRPLARELPLEASPSGLPSLSPLVR</sequence>
<gene>
    <name evidence="3" type="primary">LOC115031291</name>
</gene>
<accession>A0A6P7RB12</accession>
<dbReference type="AlphaFoldDB" id="A0A6P7RB12"/>
<feature type="region of interest" description="Disordered" evidence="1">
    <location>
        <begin position="1"/>
        <end position="226"/>
    </location>
</feature>